<sequence length="73" mass="8586">MSFKELIKAELELIPEQELQKLYDIIKDWPKHNQEYQDDLGALLANCEMSTGIADLSYQHDHYLHGTPKREIE</sequence>
<dbReference type="Proteomes" id="UP001065613">
    <property type="component" value="Chromosome"/>
</dbReference>
<organism evidence="1">
    <name type="scientific">Woronichinia naegeliana WA131</name>
    <dbReference type="NCBI Taxonomy" id="2824559"/>
    <lineage>
        <taxon>Bacteria</taxon>
        <taxon>Bacillati</taxon>
        <taxon>Cyanobacteriota</taxon>
        <taxon>Cyanophyceae</taxon>
        <taxon>Synechococcales</taxon>
        <taxon>Coelosphaeriaceae</taxon>
        <taxon>Woronichinia</taxon>
    </lineage>
</organism>
<evidence type="ECO:0000313" key="1">
    <source>
        <dbReference type="EMBL" id="UXE60786.1"/>
    </source>
</evidence>
<accession>A0A977KXJ1</accession>
<protein>
    <submittedName>
        <fullName evidence="1">Uncharacterized protein</fullName>
    </submittedName>
</protein>
<reference evidence="1" key="1">
    <citation type="submission" date="2021-04" db="EMBL/GenBank/DDBJ databases">
        <title>Genome sequence of Woronichinia naegeliana from Washington state freshwater lake bloom.</title>
        <authorList>
            <person name="Dreher T.W."/>
        </authorList>
    </citation>
    <scope>NUCLEOTIDE SEQUENCE</scope>
    <source>
        <strain evidence="1">WA131</strain>
    </source>
</reference>
<dbReference type="KEGG" id="wna:KA717_35775"/>
<gene>
    <name evidence="1" type="ORF">KA717_35775</name>
</gene>
<name>A0A977KXJ1_9CYAN</name>
<dbReference type="AlphaFoldDB" id="A0A977KXJ1"/>
<dbReference type="EMBL" id="CP073041">
    <property type="protein sequence ID" value="UXE60786.1"/>
    <property type="molecule type" value="Genomic_DNA"/>
</dbReference>
<proteinExistence type="predicted"/>